<proteinExistence type="predicted"/>
<keyword evidence="1" id="KW-1133">Transmembrane helix</keyword>
<accession>A0A9P5UAJ4</accession>
<keyword evidence="3" id="KW-1185">Reference proteome</keyword>
<feature type="transmembrane region" description="Helical" evidence="1">
    <location>
        <begin position="6"/>
        <end position="25"/>
    </location>
</feature>
<evidence type="ECO:0000313" key="3">
    <source>
        <dbReference type="Proteomes" id="UP000772434"/>
    </source>
</evidence>
<dbReference type="AlphaFoldDB" id="A0A9P5UAJ4"/>
<evidence type="ECO:0000256" key="1">
    <source>
        <dbReference type="SAM" id="Phobius"/>
    </source>
</evidence>
<organism evidence="2 3">
    <name type="scientific">Rhodocollybia butyracea</name>
    <dbReference type="NCBI Taxonomy" id="206335"/>
    <lineage>
        <taxon>Eukaryota</taxon>
        <taxon>Fungi</taxon>
        <taxon>Dikarya</taxon>
        <taxon>Basidiomycota</taxon>
        <taxon>Agaricomycotina</taxon>
        <taxon>Agaricomycetes</taxon>
        <taxon>Agaricomycetidae</taxon>
        <taxon>Agaricales</taxon>
        <taxon>Marasmiineae</taxon>
        <taxon>Omphalotaceae</taxon>
        <taxon>Rhodocollybia</taxon>
    </lineage>
</organism>
<dbReference type="Proteomes" id="UP000772434">
    <property type="component" value="Unassembled WGS sequence"/>
</dbReference>
<dbReference type="EMBL" id="JADNRY010000027">
    <property type="protein sequence ID" value="KAF9072106.1"/>
    <property type="molecule type" value="Genomic_DNA"/>
</dbReference>
<comment type="caution">
    <text evidence="2">The sequence shown here is derived from an EMBL/GenBank/DDBJ whole genome shotgun (WGS) entry which is preliminary data.</text>
</comment>
<protein>
    <submittedName>
        <fullName evidence="2">Uncharacterized protein</fullName>
    </submittedName>
</protein>
<name>A0A9P5UAJ4_9AGAR</name>
<reference evidence="2" key="1">
    <citation type="submission" date="2020-11" db="EMBL/GenBank/DDBJ databases">
        <authorList>
            <consortium name="DOE Joint Genome Institute"/>
            <person name="Ahrendt S."/>
            <person name="Riley R."/>
            <person name="Andreopoulos W."/>
            <person name="Labutti K."/>
            <person name="Pangilinan J."/>
            <person name="Ruiz-Duenas F.J."/>
            <person name="Barrasa J.M."/>
            <person name="Sanchez-Garcia M."/>
            <person name="Camarero S."/>
            <person name="Miyauchi S."/>
            <person name="Serrano A."/>
            <person name="Linde D."/>
            <person name="Babiker R."/>
            <person name="Drula E."/>
            <person name="Ayuso-Fernandez I."/>
            <person name="Pacheco R."/>
            <person name="Padilla G."/>
            <person name="Ferreira P."/>
            <person name="Barriuso J."/>
            <person name="Kellner H."/>
            <person name="Castanera R."/>
            <person name="Alfaro M."/>
            <person name="Ramirez L."/>
            <person name="Pisabarro A.G."/>
            <person name="Kuo A."/>
            <person name="Tritt A."/>
            <person name="Lipzen A."/>
            <person name="He G."/>
            <person name="Yan M."/>
            <person name="Ng V."/>
            <person name="Cullen D."/>
            <person name="Martin F."/>
            <person name="Rosso M.-N."/>
            <person name="Henrissat B."/>
            <person name="Hibbett D."/>
            <person name="Martinez A.T."/>
            <person name="Grigoriev I.V."/>
        </authorList>
    </citation>
    <scope>NUCLEOTIDE SEQUENCE</scope>
    <source>
        <strain evidence="2">AH 40177</strain>
    </source>
</reference>
<keyword evidence="1" id="KW-0812">Transmembrane</keyword>
<sequence length="101" mass="11918">MLGELVLYWVWVWVLNLISFARGYLKVRVPTTLILHNAFVHVFPDLGPFFRLFRLSSFSRSLLLRPFFVFLHSIDISDLPYYTGRMKAYEQKPIVKDIALP</sequence>
<gene>
    <name evidence="2" type="ORF">BDP27DRAFT_1321094</name>
</gene>
<keyword evidence="1" id="KW-0472">Membrane</keyword>
<evidence type="ECO:0000313" key="2">
    <source>
        <dbReference type="EMBL" id="KAF9072106.1"/>
    </source>
</evidence>